<proteinExistence type="inferred from homology"/>
<dbReference type="InterPro" id="IPR007130">
    <property type="entry name" value="DAGAT"/>
</dbReference>
<keyword evidence="15" id="KW-1185">Reference proteome</keyword>
<evidence type="ECO:0000256" key="6">
    <source>
        <dbReference type="ARBA" id="ARBA00022824"/>
    </source>
</evidence>
<evidence type="ECO:0000256" key="12">
    <source>
        <dbReference type="SAM" id="Phobius"/>
    </source>
</evidence>
<dbReference type="GO" id="GO:0005789">
    <property type="term" value="C:endoplasmic reticulum membrane"/>
    <property type="evidence" value="ECO:0007669"/>
    <property type="project" value="UniProtKB-SubCell"/>
</dbReference>
<keyword evidence="10" id="KW-0012">Acyltransferase</keyword>
<feature type="transmembrane region" description="Helical" evidence="12">
    <location>
        <begin position="564"/>
        <end position="589"/>
    </location>
</feature>
<dbReference type="GO" id="GO:0016758">
    <property type="term" value="F:hexosyltransferase activity"/>
    <property type="evidence" value="ECO:0007669"/>
    <property type="project" value="UniProtKB-ARBA"/>
</dbReference>
<evidence type="ECO:0000313" key="15">
    <source>
        <dbReference type="Proteomes" id="UP000249829"/>
    </source>
</evidence>
<evidence type="ECO:0000256" key="11">
    <source>
        <dbReference type="SAM" id="MobiDB-lite"/>
    </source>
</evidence>
<dbReference type="GO" id="GO:0019432">
    <property type="term" value="P:triglyceride biosynthetic process"/>
    <property type="evidence" value="ECO:0007669"/>
    <property type="project" value="TreeGrafter"/>
</dbReference>
<feature type="domain" description="Erythromycin biosynthesis protein CIII-like C-terminal" evidence="13">
    <location>
        <begin position="388"/>
        <end position="489"/>
    </location>
</feature>
<feature type="compositionally biased region" description="Basic residues" evidence="11">
    <location>
        <begin position="1"/>
        <end position="23"/>
    </location>
</feature>
<evidence type="ECO:0000256" key="8">
    <source>
        <dbReference type="ARBA" id="ARBA00023098"/>
    </source>
</evidence>
<dbReference type="InterPro" id="IPR002213">
    <property type="entry name" value="UDP_glucos_trans"/>
</dbReference>
<feature type="region of interest" description="Disordered" evidence="11">
    <location>
        <begin position="795"/>
        <end position="820"/>
    </location>
</feature>
<keyword evidence="3" id="KW-0444">Lipid biosynthesis</keyword>
<reference evidence="14 15" key="1">
    <citation type="submission" date="2018-02" db="EMBL/GenBank/DDBJ databases">
        <title>The genomes of Aspergillus section Nigri reveals drivers in fungal speciation.</title>
        <authorList>
            <consortium name="DOE Joint Genome Institute"/>
            <person name="Vesth T.C."/>
            <person name="Nybo J."/>
            <person name="Theobald S."/>
            <person name="Brandl J."/>
            <person name="Frisvad J.C."/>
            <person name="Nielsen K.F."/>
            <person name="Lyhne E.K."/>
            <person name="Kogle M.E."/>
            <person name="Kuo A."/>
            <person name="Riley R."/>
            <person name="Clum A."/>
            <person name="Nolan M."/>
            <person name="Lipzen A."/>
            <person name="Salamov A."/>
            <person name="Henrissat B."/>
            <person name="Wiebenga A."/>
            <person name="De vries R.P."/>
            <person name="Grigoriev I.V."/>
            <person name="Mortensen U.H."/>
            <person name="Andersen M.R."/>
            <person name="Baker S.E."/>
        </authorList>
    </citation>
    <scope>NUCLEOTIDE SEQUENCE [LARGE SCALE GENOMIC DNA]</scope>
    <source>
        <strain evidence="14 15">CBS 115571</strain>
    </source>
</reference>
<name>A0A2V5GXW2_ASPV1</name>
<evidence type="ECO:0000256" key="3">
    <source>
        <dbReference type="ARBA" id="ARBA00022516"/>
    </source>
</evidence>
<feature type="transmembrane region" description="Helical" evidence="12">
    <location>
        <begin position="596"/>
        <end position="614"/>
    </location>
</feature>
<dbReference type="OMA" id="CHPPGYK"/>
<organism evidence="14 15">
    <name type="scientific">Aspergillus violaceofuscus (strain CBS 115571)</name>
    <dbReference type="NCBI Taxonomy" id="1450538"/>
    <lineage>
        <taxon>Eukaryota</taxon>
        <taxon>Fungi</taxon>
        <taxon>Dikarya</taxon>
        <taxon>Ascomycota</taxon>
        <taxon>Pezizomycotina</taxon>
        <taxon>Eurotiomycetes</taxon>
        <taxon>Eurotiomycetidae</taxon>
        <taxon>Eurotiales</taxon>
        <taxon>Aspergillaceae</taxon>
        <taxon>Aspergillus</taxon>
    </lineage>
</organism>
<evidence type="ECO:0000256" key="10">
    <source>
        <dbReference type="ARBA" id="ARBA00023315"/>
    </source>
</evidence>
<dbReference type="Gene3D" id="3.40.50.2000">
    <property type="entry name" value="Glycogen Phosphorylase B"/>
    <property type="match status" value="2"/>
</dbReference>
<evidence type="ECO:0000259" key="13">
    <source>
        <dbReference type="Pfam" id="PF06722"/>
    </source>
</evidence>
<evidence type="ECO:0000256" key="1">
    <source>
        <dbReference type="ARBA" id="ARBA00004477"/>
    </source>
</evidence>
<dbReference type="PANTHER" id="PTHR12317:SF61">
    <property type="entry name" value="DIACYLGLYCEROL O-ACYLTRANSFERASE"/>
    <property type="match status" value="1"/>
</dbReference>
<dbReference type="PANTHER" id="PTHR12317">
    <property type="entry name" value="DIACYLGLYCEROL O-ACYLTRANSFERASE"/>
    <property type="match status" value="1"/>
</dbReference>
<comment type="similarity">
    <text evidence="2">Belongs to the diacylglycerol acyltransferase family.</text>
</comment>
<keyword evidence="5 12" id="KW-0812">Transmembrane</keyword>
<dbReference type="GO" id="GO:0008194">
    <property type="term" value="F:UDP-glycosyltransferase activity"/>
    <property type="evidence" value="ECO:0007669"/>
    <property type="project" value="InterPro"/>
</dbReference>
<keyword evidence="9 12" id="KW-0472">Membrane</keyword>
<keyword evidence="6" id="KW-0256">Endoplasmic reticulum</keyword>
<dbReference type="Proteomes" id="UP000249829">
    <property type="component" value="Unassembled WGS sequence"/>
</dbReference>
<dbReference type="InterPro" id="IPR010610">
    <property type="entry name" value="EryCIII-like_C"/>
</dbReference>
<evidence type="ECO:0000256" key="9">
    <source>
        <dbReference type="ARBA" id="ARBA00023136"/>
    </source>
</evidence>
<dbReference type="CDD" id="cd07987">
    <property type="entry name" value="LPLAT_MGAT-like"/>
    <property type="match status" value="1"/>
</dbReference>
<evidence type="ECO:0000256" key="5">
    <source>
        <dbReference type="ARBA" id="ARBA00022692"/>
    </source>
</evidence>
<comment type="subcellular location">
    <subcellularLocation>
        <location evidence="1">Endoplasmic reticulum membrane</location>
        <topology evidence="1">Multi-pass membrane protein</topology>
    </subcellularLocation>
</comment>
<dbReference type="GO" id="GO:0004144">
    <property type="term" value="F:diacylglycerol O-acyltransferase activity"/>
    <property type="evidence" value="ECO:0007669"/>
    <property type="project" value="TreeGrafter"/>
</dbReference>
<evidence type="ECO:0000256" key="7">
    <source>
        <dbReference type="ARBA" id="ARBA00022989"/>
    </source>
</evidence>
<accession>A0A2V5GXW2</accession>
<protein>
    <submittedName>
        <fullName evidence="14">UDP-Glycosyltransferase/glycogen phosphorylase</fullName>
    </submittedName>
</protein>
<dbReference type="AlphaFoldDB" id="A0A2V5GXW2"/>
<gene>
    <name evidence="14" type="ORF">BO99DRAFT_438558</name>
</gene>
<sequence length="914" mass="101981">MKKSRTSRKQAPVLRRRSTRKKTPSPPQSPLPTQRPRVLFLANSEHGQTNLILALSHELLVRGDTDVHIASFPTLKPRIEKLLVDNNLDSDRVRSRIHFHPINGPSNSEAFARTGKRTICHPPGYKGALKGFKSLFEEIWAWNEEEYLQVYDSCLEIVQAIEPSVVLVDCFFPQGRDAAYNAGHQAIVLYTTSLSHVVYGLQPFAGWAWKFPLPGTDFPYPLPWSLVPSNTRAAMDVANLYRRSGRQRQIREWRKRHGIQGRFPFADSWRPDRFHLAPGLKELDWPMEVPENVLPCGPILLPVAPVKTQDPELHRWLHQAPTILINLGTLYAPDPVMARNIASGVRSFLGSRTDKLQVLWKLPKHAHDCAHVFEEAEEILAAEIQDDRVRIQSWFQVEPLAMLQTGQIVCSVHHGGANSWYEAIQSGIPHVVLPGWQDCYENAVRTEWLKIGVYANKTAAPAVDADEFGRALIKVVGNVTMQAKAKELSALCCKREGRVVGAEKIAELAYHPERMALPIPEVNQHPKDKLRTIRNKFGGVLETVNRPHLDKYATSTVYASASTLFVALTTNTSLLLPILGYALLILVLLPSLPIPLLIRILYPVYVLLITYFPPTSLPSFPSPSSAVRNSPLWTLYTNYFPLKLYRSTPLAPYQKYIFGYHPHGISIRGAIGALATKGAGFDTLFPGLNHTLLVSDKVLRAPLLREYALSLGIGSVSRASCIKLLSSGGHDGNGLGQAITICVGGDREARIARPGRMDLVLGVRRGFIRVAIEMGASLVPVVAFGENEVFDVAYPEDGGANRSEATSSHRDGEGEEQQEGVRGGLFAAGAKAWKAVTGKSTRVISGRWGVTVPFRKPIHVVVGKPIPVKEQRYVQDEAYVEEVHRMYVEELRQLWEEWRDVFGVKKAVRFEIVH</sequence>
<feature type="region of interest" description="Disordered" evidence="11">
    <location>
        <begin position="1"/>
        <end position="35"/>
    </location>
</feature>
<keyword evidence="8" id="KW-0443">Lipid metabolism</keyword>
<dbReference type="STRING" id="1450538.A0A2V5GXW2"/>
<dbReference type="CDD" id="cd03784">
    <property type="entry name" value="GT1_Gtf-like"/>
    <property type="match status" value="1"/>
</dbReference>
<dbReference type="SUPFAM" id="SSF53756">
    <property type="entry name" value="UDP-Glycosyltransferase/glycogen phosphorylase"/>
    <property type="match status" value="1"/>
</dbReference>
<dbReference type="Pfam" id="PF06722">
    <property type="entry name" value="EryCIII-like_C"/>
    <property type="match status" value="1"/>
</dbReference>
<evidence type="ECO:0000256" key="2">
    <source>
        <dbReference type="ARBA" id="ARBA00005420"/>
    </source>
</evidence>
<evidence type="ECO:0000256" key="4">
    <source>
        <dbReference type="ARBA" id="ARBA00022679"/>
    </source>
</evidence>
<keyword evidence="7 12" id="KW-1133">Transmembrane helix</keyword>
<evidence type="ECO:0000313" key="14">
    <source>
        <dbReference type="EMBL" id="PYI13093.1"/>
    </source>
</evidence>
<keyword evidence="4 14" id="KW-0808">Transferase</keyword>
<dbReference type="EMBL" id="KZ825263">
    <property type="protein sequence ID" value="PYI13093.1"/>
    <property type="molecule type" value="Genomic_DNA"/>
</dbReference>
<dbReference type="Pfam" id="PF03982">
    <property type="entry name" value="DAGAT"/>
    <property type="match status" value="2"/>
</dbReference>